<gene>
    <name evidence="2" type="ORF">K8V56_20005</name>
</gene>
<protein>
    <submittedName>
        <fullName evidence="2">Uncharacterized protein</fullName>
    </submittedName>
</protein>
<feature type="transmembrane region" description="Helical" evidence="1">
    <location>
        <begin position="20"/>
        <end position="53"/>
    </location>
</feature>
<evidence type="ECO:0000313" key="2">
    <source>
        <dbReference type="EMBL" id="HJF34052.1"/>
    </source>
</evidence>
<name>A0A921G3U3_SPOPS</name>
<dbReference type="AlphaFoldDB" id="A0A921G3U3"/>
<comment type="caution">
    <text evidence="2">The sequence shown here is derived from an EMBL/GenBank/DDBJ whole genome shotgun (WGS) entry which is preliminary data.</text>
</comment>
<organism evidence="2 3">
    <name type="scientific">Sporosarcina psychrophila</name>
    <name type="common">Bacillus psychrophilus</name>
    <dbReference type="NCBI Taxonomy" id="1476"/>
    <lineage>
        <taxon>Bacteria</taxon>
        <taxon>Bacillati</taxon>
        <taxon>Bacillota</taxon>
        <taxon>Bacilli</taxon>
        <taxon>Bacillales</taxon>
        <taxon>Caryophanaceae</taxon>
        <taxon>Sporosarcina</taxon>
    </lineage>
</organism>
<reference evidence="2" key="2">
    <citation type="submission" date="2021-09" db="EMBL/GenBank/DDBJ databases">
        <authorList>
            <person name="Gilroy R."/>
        </authorList>
    </citation>
    <scope>NUCLEOTIDE SEQUENCE</scope>
    <source>
        <strain evidence="2">CHK171-7178</strain>
    </source>
</reference>
<evidence type="ECO:0000256" key="1">
    <source>
        <dbReference type="SAM" id="Phobius"/>
    </source>
</evidence>
<keyword evidence="1" id="KW-0812">Transmembrane</keyword>
<sequence length="58" mass="6060">MDTTLVSGIEWQADMAGLYALFSIAVIITFVGGGPGMISTATGVMALAMVLLVKRAWI</sequence>
<proteinExistence type="predicted"/>
<dbReference type="Proteomes" id="UP000698173">
    <property type="component" value="Unassembled WGS sequence"/>
</dbReference>
<accession>A0A921G3U3</accession>
<dbReference type="EMBL" id="DYWT01000302">
    <property type="protein sequence ID" value="HJF34052.1"/>
    <property type="molecule type" value="Genomic_DNA"/>
</dbReference>
<reference evidence="2" key="1">
    <citation type="journal article" date="2021" name="PeerJ">
        <title>Extensive microbial diversity within the chicken gut microbiome revealed by metagenomics and culture.</title>
        <authorList>
            <person name="Gilroy R."/>
            <person name="Ravi A."/>
            <person name="Getino M."/>
            <person name="Pursley I."/>
            <person name="Horton D.L."/>
            <person name="Alikhan N.F."/>
            <person name="Baker D."/>
            <person name="Gharbi K."/>
            <person name="Hall N."/>
            <person name="Watson M."/>
            <person name="Adriaenssens E.M."/>
            <person name="Foster-Nyarko E."/>
            <person name="Jarju S."/>
            <person name="Secka A."/>
            <person name="Antonio M."/>
            <person name="Oren A."/>
            <person name="Chaudhuri R.R."/>
            <person name="La Ragione R."/>
            <person name="Hildebrand F."/>
            <person name="Pallen M.J."/>
        </authorList>
    </citation>
    <scope>NUCLEOTIDE SEQUENCE</scope>
    <source>
        <strain evidence="2">CHK171-7178</strain>
    </source>
</reference>
<keyword evidence="1" id="KW-1133">Transmembrane helix</keyword>
<keyword evidence="1" id="KW-0472">Membrane</keyword>
<evidence type="ECO:0000313" key="3">
    <source>
        <dbReference type="Proteomes" id="UP000698173"/>
    </source>
</evidence>